<protein>
    <recommendedName>
        <fullName evidence="5">BTB domain-containing protein</fullName>
    </recommendedName>
</protein>
<dbReference type="SMART" id="SM00225">
    <property type="entry name" value="BTB"/>
    <property type="match status" value="1"/>
</dbReference>
<dbReference type="EMBL" id="JAEHOE010000101">
    <property type="protein sequence ID" value="KAG2487123.1"/>
    <property type="molecule type" value="Genomic_DNA"/>
</dbReference>
<evidence type="ECO:0000256" key="1">
    <source>
        <dbReference type="ARBA" id="ARBA00004906"/>
    </source>
</evidence>
<dbReference type="InterPro" id="IPR011042">
    <property type="entry name" value="6-blade_b-propeller_TolB-like"/>
</dbReference>
<dbReference type="CDD" id="cd18186">
    <property type="entry name" value="BTB_POZ_ZBTB_KLHL-like"/>
    <property type="match status" value="1"/>
</dbReference>
<dbReference type="GO" id="GO:0000151">
    <property type="term" value="C:ubiquitin ligase complex"/>
    <property type="evidence" value="ECO:0007669"/>
    <property type="project" value="TreeGrafter"/>
</dbReference>
<dbReference type="InterPro" id="IPR011333">
    <property type="entry name" value="SKP1/BTB/POZ_sf"/>
</dbReference>
<feature type="domain" description="BTB" evidence="5">
    <location>
        <begin position="377"/>
        <end position="445"/>
    </location>
</feature>
<keyword evidence="3" id="KW-0040">ANK repeat</keyword>
<feature type="compositionally biased region" description="Acidic residues" evidence="4">
    <location>
        <begin position="106"/>
        <end position="123"/>
    </location>
</feature>
<keyword evidence="2" id="KW-0677">Repeat</keyword>
<name>A0A836BTQ6_9CHLO</name>
<dbReference type="Pfam" id="PF00651">
    <property type="entry name" value="BTB"/>
    <property type="match status" value="1"/>
</dbReference>
<feature type="region of interest" description="Disordered" evidence="4">
    <location>
        <begin position="106"/>
        <end position="130"/>
    </location>
</feature>
<reference evidence="6" key="1">
    <citation type="journal article" date="2020" name="bioRxiv">
        <title>Comparative genomics of Chlamydomonas.</title>
        <authorList>
            <person name="Craig R.J."/>
            <person name="Hasan A.R."/>
            <person name="Ness R.W."/>
            <person name="Keightley P.D."/>
        </authorList>
    </citation>
    <scope>NUCLEOTIDE SEQUENCE</scope>
    <source>
        <strain evidence="6">CCAP 11/70</strain>
    </source>
</reference>
<accession>A0A836BTQ6</accession>
<evidence type="ECO:0000256" key="3">
    <source>
        <dbReference type="ARBA" id="ARBA00023043"/>
    </source>
</evidence>
<dbReference type="AlphaFoldDB" id="A0A836BTQ6"/>
<evidence type="ECO:0000313" key="6">
    <source>
        <dbReference type="EMBL" id="KAG2487123.1"/>
    </source>
</evidence>
<dbReference type="SUPFAM" id="SSF54695">
    <property type="entry name" value="POZ domain"/>
    <property type="match status" value="1"/>
</dbReference>
<evidence type="ECO:0000256" key="2">
    <source>
        <dbReference type="ARBA" id="ARBA00022737"/>
    </source>
</evidence>
<evidence type="ECO:0000313" key="7">
    <source>
        <dbReference type="Proteomes" id="UP000612055"/>
    </source>
</evidence>
<organism evidence="6 7">
    <name type="scientific">Edaphochlamys debaryana</name>
    <dbReference type="NCBI Taxonomy" id="47281"/>
    <lineage>
        <taxon>Eukaryota</taxon>
        <taxon>Viridiplantae</taxon>
        <taxon>Chlorophyta</taxon>
        <taxon>core chlorophytes</taxon>
        <taxon>Chlorophyceae</taxon>
        <taxon>CS clade</taxon>
        <taxon>Chlamydomonadales</taxon>
        <taxon>Chlamydomonadales incertae sedis</taxon>
        <taxon>Edaphochlamys</taxon>
    </lineage>
</organism>
<dbReference type="Gene3D" id="2.120.10.30">
    <property type="entry name" value="TolB, C-terminal domain"/>
    <property type="match status" value="1"/>
</dbReference>
<dbReference type="OrthoDB" id="534632at2759"/>
<dbReference type="Gene3D" id="3.30.710.10">
    <property type="entry name" value="Potassium Channel Kv1.1, Chain A"/>
    <property type="match status" value="1"/>
</dbReference>
<comment type="caution">
    <text evidence="6">The sequence shown here is derived from an EMBL/GenBank/DDBJ whole genome shotgun (WGS) entry which is preliminary data.</text>
</comment>
<comment type="pathway">
    <text evidence="1">Protein modification; protein ubiquitination.</text>
</comment>
<dbReference type="PANTHER" id="PTHR46231:SF1">
    <property type="entry name" value="ANKYRIN REPEAT AND BTB_POZ DOMAIN-CONTAINING PROTEIN 1"/>
    <property type="match status" value="1"/>
</dbReference>
<proteinExistence type="predicted"/>
<dbReference type="GO" id="GO:0005737">
    <property type="term" value="C:cytoplasm"/>
    <property type="evidence" value="ECO:0007669"/>
    <property type="project" value="TreeGrafter"/>
</dbReference>
<gene>
    <name evidence="6" type="ORF">HYH03_014236</name>
</gene>
<evidence type="ECO:0000259" key="5">
    <source>
        <dbReference type="PROSITE" id="PS50097"/>
    </source>
</evidence>
<dbReference type="Proteomes" id="UP000612055">
    <property type="component" value="Unassembled WGS sequence"/>
</dbReference>
<sequence>MPAGVVARPQPGGDAAGDPQVLVLTTDGAFYPLPGACGHNGLRLGPALELLEADEYGTARRPYRPLKGCSYMSPAWDPWSQSVFFRAEHAVYRLTSDDVVELVVGDPEEEGDPEDEDVEEEEGTGPANEDVRMGCPCNLVSDGRGSIYCTSAREEAEDCLVLRLQLLAAWRAAAEAPAASGAAAAGGGPRRVRVSRLRREEEHIWGMAYSHSDETLVMACATALYRLPLGPGGGAGAAPVLLAGHPDLRGERDGRGNRARFEQLTSIAVDGDGGVLVTEDSGVQSGLNTGALRRVTSDGGVTTLASGLTGRSNEQPFVLPNGYLTVCDPDTRSVLVLDLGLKPLPLGPTPAAAAAPPRRTLHADMGALLDAHRDGTADLTLLVAGRRFLAHRAVLAARCDYFKHRLMHEGFADGAAAELDLPEADPAAFELLLRFVYTGAVDNIPAAQAPAVAELADRLLLPELCADAQAVVLTRVSAGTVVGSLLWAARLGGSFSGLQSSLKAWAVEHYEAVRKSGSLRRLMAEGPGLMEGLADALAKRRRTQ</sequence>
<dbReference type="InterPro" id="IPR000210">
    <property type="entry name" value="BTB/POZ_dom"/>
</dbReference>
<dbReference type="InterPro" id="IPR044515">
    <property type="entry name" value="ABTB1"/>
</dbReference>
<dbReference type="PROSITE" id="PS50097">
    <property type="entry name" value="BTB"/>
    <property type="match status" value="1"/>
</dbReference>
<keyword evidence="7" id="KW-1185">Reference proteome</keyword>
<dbReference type="PANTHER" id="PTHR46231">
    <property type="entry name" value="ANKYRIN REPEAT AND BTB/POZ DOMAIN-CONTAINING PROTEIN 1"/>
    <property type="match status" value="1"/>
</dbReference>
<dbReference type="SUPFAM" id="SSF63829">
    <property type="entry name" value="Calcium-dependent phosphotriesterase"/>
    <property type="match status" value="1"/>
</dbReference>
<evidence type="ECO:0000256" key="4">
    <source>
        <dbReference type="SAM" id="MobiDB-lite"/>
    </source>
</evidence>